<feature type="transmembrane region" description="Helical" evidence="1">
    <location>
        <begin position="7"/>
        <end position="24"/>
    </location>
</feature>
<gene>
    <name evidence="2" type="ORF">H6G18_18120</name>
</gene>
<accession>A0ABR8CUZ5</accession>
<keyword evidence="1" id="KW-0472">Membrane</keyword>
<evidence type="ECO:0000256" key="1">
    <source>
        <dbReference type="SAM" id="Phobius"/>
    </source>
</evidence>
<protein>
    <submittedName>
        <fullName evidence="2">DUF2459 domain-containing protein</fullName>
    </submittedName>
</protein>
<keyword evidence="1" id="KW-1133">Transmembrane helix</keyword>
<keyword evidence="1" id="KW-0812">Transmembrane</keyword>
<proteinExistence type="predicted"/>
<dbReference type="RefSeq" id="WP_190408469.1">
    <property type="nucleotide sequence ID" value="NZ_JACJRF010000035.1"/>
</dbReference>
<evidence type="ECO:0000313" key="2">
    <source>
        <dbReference type="EMBL" id="MBD2346047.1"/>
    </source>
</evidence>
<sequence length="194" mass="22114">MSLRRITIFTLIVVIFTLLVWVLTPATIIPPTNPQGAIAAYVIILDLHPELVLPHPQGGLMMYAYGDWNYFALNQRNINNGLAALFIPTSGTLGKRTLSNVEELQQIVKQQNANLLNIKIAKVNAFKLAQSLDKRFERNIATRIQNSQTELFLVKDKQNYTILHNSNHELVVWLEQLDCQVKGFVMWANFRLKS</sequence>
<keyword evidence="3" id="KW-1185">Reference proteome</keyword>
<reference evidence="2 3" key="1">
    <citation type="journal article" date="2020" name="ISME J.">
        <title>Comparative genomics reveals insights into cyanobacterial evolution and habitat adaptation.</title>
        <authorList>
            <person name="Chen M.Y."/>
            <person name="Teng W.K."/>
            <person name="Zhao L."/>
            <person name="Hu C.X."/>
            <person name="Zhou Y.K."/>
            <person name="Han B.P."/>
            <person name="Song L.R."/>
            <person name="Shu W.S."/>
        </authorList>
    </citation>
    <scope>NUCLEOTIDE SEQUENCE [LARGE SCALE GENOMIC DNA]</scope>
    <source>
        <strain evidence="2 3">FACHB-260</strain>
    </source>
</reference>
<evidence type="ECO:0000313" key="3">
    <source>
        <dbReference type="Proteomes" id="UP000607281"/>
    </source>
</evidence>
<organism evidence="2 3">
    <name type="scientific">Anabaena subtropica FACHB-260</name>
    <dbReference type="NCBI Taxonomy" id="2692884"/>
    <lineage>
        <taxon>Bacteria</taxon>
        <taxon>Bacillati</taxon>
        <taxon>Cyanobacteriota</taxon>
        <taxon>Cyanophyceae</taxon>
        <taxon>Nostocales</taxon>
        <taxon>Nostocaceae</taxon>
        <taxon>Anabaena</taxon>
    </lineage>
</organism>
<dbReference type="Proteomes" id="UP000607281">
    <property type="component" value="Unassembled WGS sequence"/>
</dbReference>
<comment type="caution">
    <text evidence="2">The sequence shown here is derived from an EMBL/GenBank/DDBJ whole genome shotgun (WGS) entry which is preliminary data.</text>
</comment>
<dbReference type="EMBL" id="JACJRF010000035">
    <property type="protein sequence ID" value="MBD2346047.1"/>
    <property type="molecule type" value="Genomic_DNA"/>
</dbReference>
<name>A0ABR8CUZ5_9NOST</name>